<name>A0A3A8N9W6_9BACT</name>
<dbReference type="SUPFAM" id="SSF47240">
    <property type="entry name" value="Ferritin-like"/>
    <property type="match status" value="1"/>
</dbReference>
<reference evidence="2" key="1">
    <citation type="submission" date="2018-09" db="EMBL/GenBank/DDBJ databases">
        <authorList>
            <person name="Livingstone P.G."/>
            <person name="Whitworth D.E."/>
        </authorList>
    </citation>
    <scope>NUCLEOTIDE SEQUENCE [LARGE SCALE GENOMIC DNA]</scope>
    <source>
        <strain evidence="2">CA040B</strain>
    </source>
</reference>
<dbReference type="EMBL" id="RAWG01000124">
    <property type="protein sequence ID" value="RKH40733.1"/>
    <property type="molecule type" value="Genomic_DNA"/>
</dbReference>
<evidence type="ECO:0000313" key="1">
    <source>
        <dbReference type="EMBL" id="RKH40733.1"/>
    </source>
</evidence>
<sequence length="324" mass="34682">MIDEGDFMSRRKLRRAFSRLLLLAPVSTLGMACSSTWGCESDSMQRMYLLGEIRLSDGGVATADMSCEALCAQVGGGAPCSIKPAAQNSLDSHEVWCEVPFLCEGRRPEGLCSDGALAVGVPALGALFAKMAHLEAASVPAFERLADELASHGAPERLVRAARRSAGEEVRHARVMEALAVQHGAAMPELTVAPFQPRSLEALALENAVEGCVRETFGALLAQWQARCAEDAAVRESLGTIAPDELRHAELSWAIDAWALGRLSVEARARVEAARREAWRALERDAESSHLPGAVARQSGLPSPEVARRLARELAQAMTAPLPV</sequence>
<organism evidence="1 2">
    <name type="scientific">Corallococcus sicarius</name>
    <dbReference type="NCBI Taxonomy" id="2316726"/>
    <lineage>
        <taxon>Bacteria</taxon>
        <taxon>Pseudomonadati</taxon>
        <taxon>Myxococcota</taxon>
        <taxon>Myxococcia</taxon>
        <taxon>Myxococcales</taxon>
        <taxon>Cystobacterineae</taxon>
        <taxon>Myxococcaceae</taxon>
        <taxon>Corallococcus</taxon>
    </lineage>
</organism>
<comment type="caution">
    <text evidence="1">The sequence shown here is derived from an EMBL/GenBank/DDBJ whole genome shotgun (WGS) entry which is preliminary data.</text>
</comment>
<accession>A0A3A8N9W6</accession>
<dbReference type="AlphaFoldDB" id="A0A3A8N9W6"/>
<evidence type="ECO:0008006" key="3">
    <source>
        <dbReference type="Google" id="ProtNLM"/>
    </source>
</evidence>
<gene>
    <name evidence="1" type="ORF">D7X12_20105</name>
</gene>
<keyword evidence="2" id="KW-1185">Reference proteome</keyword>
<proteinExistence type="predicted"/>
<dbReference type="Proteomes" id="UP000273405">
    <property type="component" value="Unassembled WGS sequence"/>
</dbReference>
<evidence type="ECO:0000313" key="2">
    <source>
        <dbReference type="Proteomes" id="UP000273405"/>
    </source>
</evidence>
<protein>
    <recommendedName>
        <fullName evidence="3">Ferritin-like domain-containing protein</fullName>
    </recommendedName>
</protein>
<dbReference type="InterPro" id="IPR009078">
    <property type="entry name" value="Ferritin-like_SF"/>
</dbReference>